<evidence type="ECO:0000313" key="2">
    <source>
        <dbReference type="Proteomes" id="UP000092884"/>
    </source>
</evidence>
<dbReference type="AlphaFoldDB" id="A0A1B1U6X2"/>
<accession>A0A1B1U6X2</accession>
<gene>
    <name evidence="1" type="ORF">BBW65_06370</name>
</gene>
<protein>
    <submittedName>
        <fullName evidence="1">Uncharacterized protein</fullName>
    </submittedName>
</protein>
<name>A0A1B1U6X2_9HELI</name>
<dbReference type="InterPro" id="IPR038315">
    <property type="entry name" value="FliS_cochap_sf"/>
</dbReference>
<dbReference type="OrthoDB" id="5321935at2"/>
<dbReference type="Proteomes" id="UP000092884">
    <property type="component" value="Chromosome"/>
</dbReference>
<keyword evidence="2" id="KW-1185">Reference proteome</keyword>
<dbReference type="KEGG" id="het:BBW65_06370"/>
<organism evidence="1 2">
    <name type="scientific">Helicobacter enhydrae</name>
    <dbReference type="NCBI Taxonomy" id="222136"/>
    <lineage>
        <taxon>Bacteria</taxon>
        <taxon>Pseudomonadati</taxon>
        <taxon>Campylobacterota</taxon>
        <taxon>Epsilonproteobacteria</taxon>
        <taxon>Campylobacterales</taxon>
        <taxon>Helicobacteraceae</taxon>
        <taxon>Helicobacter</taxon>
    </lineage>
</organism>
<dbReference type="Gene3D" id="3.30.1120.180">
    <property type="entry name" value="Flagellar FLiS export co-chaperone, HP1076"/>
    <property type="match status" value="1"/>
</dbReference>
<dbReference type="Pfam" id="PF16522">
    <property type="entry name" value="FliS_cochap"/>
    <property type="match status" value="1"/>
</dbReference>
<proteinExistence type="predicted"/>
<dbReference type="EMBL" id="CP016503">
    <property type="protein sequence ID" value="ANV98442.1"/>
    <property type="molecule type" value="Genomic_DNA"/>
</dbReference>
<evidence type="ECO:0000313" key="1">
    <source>
        <dbReference type="EMBL" id="ANV98442.1"/>
    </source>
</evidence>
<dbReference type="RefSeq" id="WP_066341192.1">
    <property type="nucleotide sequence ID" value="NZ_CP016503.1"/>
</dbReference>
<reference evidence="2" key="1">
    <citation type="submission" date="2016-07" db="EMBL/GenBank/DDBJ databases">
        <authorList>
            <person name="Florea S."/>
            <person name="Webb J.S."/>
            <person name="Jaromczyk J."/>
            <person name="Schardl C.L."/>
        </authorList>
    </citation>
    <scope>NUCLEOTIDE SEQUENCE [LARGE SCALE GENOMIC DNA]</scope>
    <source>
        <strain evidence="2">MIT 01-6242</strain>
    </source>
</reference>
<dbReference type="STRING" id="222136.BBW65_06370"/>
<dbReference type="InterPro" id="IPR032411">
    <property type="entry name" value="FliS_cochap"/>
</dbReference>
<sequence length="151" mass="17091">MEKTSISIFQKHLGSLEATEQINQDFIRNTHNINEAIGALQVIDLTLKKCLSLGEDSQAMLELICNATFMGTAIFDQDIQVCLSSQSRQIAIRCIADTLTNNHPATLNKFLSQKREEIAEFLDWLMDLMQIDDIPSTQTSYQQSMTLSKNY</sequence>